<keyword evidence="2" id="KW-1185">Reference proteome</keyword>
<dbReference type="InterPro" id="IPR032675">
    <property type="entry name" value="LRR_dom_sf"/>
</dbReference>
<dbReference type="InParanoid" id="S8FJU4"/>
<organism evidence="1 2">
    <name type="scientific">Fomitopsis schrenkii</name>
    <name type="common">Brown rot fungus</name>
    <dbReference type="NCBI Taxonomy" id="2126942"/>
    <lineage>
        <taxon>Eukaryota</taxon>
        <taxon>Fungi</taxon>
        <taxon>Dikarya</taxon>
        <taxon>Basidiomycota</taxon>
        <taxon>Agaricomycotina</taxon>
        <taxon>Agaricomycetes</taxon>
        <taxon>Polyporales</taxon>
        <taxon>Fomitopsis</taxon>
    </lineage>
</organism>
<dbReference type="STRING" id="743788.S8FJU4"/>
<sequence>MSAQRALRIQEILCMVLGQFSPEKWLDTDELRCGKITLHELRRNLANFARVSRFFSGPALAILWTVIDDLDPLLRLFACCQTVQVEDDGPDGEAEESKATYDYSAGEPKTISVLGGNITAAEWEHFQYYAGLVRTCVHDYDPMIDPSVYLQLSLRNKYKPLLPNLRYLRWQQRSCTSTELLHIVGPSLRRLDFNFVSSSWNVGRARRREYALKALLDNACNRAPNIEELYLDGVHHPDTLAAVQGWKQLRHLSDDSVVEYSALELLSGMESLTSLCIDIERFRGLTEVACAGFKNLETLSIHGDSQSLEWFIGATHLSRLRHLTVFFDEDYGDNLDPIDVSTCRHQLEDTLTSGR</sequence>
<evidence type="ECO:0000313" key="2">
    <source>
        <dbReference type="Proteomes" id="UP000015241"/>
    </source>
</evidence>
<proteinExistence type="predicted"/>
<gene>
    <name evidence="1" type="ORF">FOMPIDRAFT_110996</name>
</gene>
<name>S8FJU4_FOMSC</name>
<protein>
    <submittedName>
        <fullName evidence="1">Uncharacterized protein</fullName>
    </submittedName>
</protein>
<dbReference type="OrthoDB" id="2794229at2759"/>
<dbReference type="HOGENOM" id="CLU_834294_0_0_1"/>
<accession>S8FJU4</accession>
<dbReference type="SUPFAM" id="SSF52047">
    <property type="entry name" value="RNI-like"/>
    <property type="match status" value="1"/>
</dbReference>
<reference evidence="1 2" key="1">
    <citation type="journal article" date="2012" name="Science">
        <title>The Paleozoic origin of enzymatic lignin decomposition reconstructed from 31 fungal genomes.</title>
        <authorList>
            <person name="Floudas D."/>
            <person name="Binder M."/>
            <person name="Riley R."/>
            <person name="Barry K."/>
            <person name="Blanchette R.A."/>
            <person name="Henrissat B."/>
            <person name="Martinez A.T."/>
            <person name="Otillar R."/>
            <person name="Spatafora J.W."/>
            <person name="Yadav J.S."/>
            <person name="Aerts A."/>
            <person name="Benoit I."/>
            <person name="Boyd A."/>
            <person name="Carlson A."/>
            <person name="Copeland A."/>
            <person name="Coutinho P.M."/>
            <person name="de Vries R.P."/>
            <person name="Ferreira P."/>
            <person name="Findley K."/>
            <person name="Foster B."/>
            <person name="Gaskell J."/>
            <person name="Glotzer D."/>
            <person name="Gorecki P."/>
            <person name="Heitman J."/>
            <person name="Hesse C."/>
            <person name="Hori C."/>
            <person name="Igarashi K."/>
            <person name="Jurgens J.A."/>
            <person name="Kallen N."/>
            <person name="Kersten P."/>
            <person name="Kohler A."/>
            <person name="Kuees U."/>
            <person name="Kumar T.K.A."/>
            <person name="Kuo A."/>
            <person name="LaButti K."/>
            <person name="Larrondo L.F."/>
            <person name="Lindquist E."/>
            <person name="Ling A."/>
            <person name="Lombard V."/>
            <person name="Lucas S."/>
            <person name="Lundell T."/>
            <person name="Martin R."/>
            <person name="McLaughlin D.J."/>
            <person name="Morgenstern I."/>
            <person name="Morin E."/>
            <person name="Murat C."/>
            <person name="Nagy L.G."/>
            <person name="Nolan M."/>
            <person name="Ohm R.A."/>
            <person name="Patyshakuliyeva A."/>
            <person name="Rokas A."/>
            <person name="Ruiz-Duenas F.J."/>
            <person name="Sabat G."/>
            <person name="Salamov A."/>
            <person name="Samejima M."/>
            <person name="Schmutz J."/>
            <person name="Slot J.C."/>
            <person name="St John F."/>
            <person name="Stenlid J."/>
            <person name="Sun H."/>
            <person name="Sun S."/>
            <person name="Syed K."/>
            <person name="Tsang A."/>
            <person name="Wiebenga A."/>
            <person name="Young D."/>
            <person name="Pisabarro A."/>
            <person name="Eastwood D.C."/>
            <person name="Martin F."/>
            <person name="Cullen D."/>
            <person name="Grigoriev I.V."/>
            <person name="Hibbett D.S."/>
        </authorList>
    </citation>
    <scope>NUCLEOTIDE SEQUENCE</scope>
    <source>
        <strain evidence="2">FP-58527</strain>
    </source>
</reference>
<dbReference type="AlphaFoldDB" id="S8FJU4"/>
<dbReference type="Proteomes" id="UP000015241">
    <property type="component" value="Unassembled WGS sequence"/>
</dbReference>
<dbReference type="Gene3D" id="3.80.10.10">
    <property type="entry name" value="Ribonuclease Inhibitor"/>
    <property type="match status" value="1"/>
</dbReference>
<evidence type="ECO:0000313" key="1">
    <source>
        <dbReference type="EMBL" id="EPT01671.1"/>
    </source>
</evidence>
<dbReference type="EMBL" id="KE504140">
    <property type="protein sequence ID" value="EPT01671.1"/>
    <property type="molecule type" value="Genomic_DNA"/>
</dbReference>